<accession>A0A6A7BS97</accession>
<dbReference type="InterPro" id="IPR036910">
    <property type="entry name" value="HMG_box_dom_sf"/>
</dbReference>
<feature type="DNA-binding region" description="HMG box" evidence="2">
    <location>
        <begin position="146"/>
        <end position="220"/>
    </location>
</feature>
<dbReference type="PANTHER" id="PTHR48112">
    <property type="entry name" value="HIGH MOBILITY GROUP PROTEIN DSP1"/>
    <property type="match status" value="1"/>
</dbReference>
<sequence>MAQHNFSQNFPYEVPPYYGGDHLLSGASHAPPYPEMPAPALTGKKTVSVDVGELIRTRDALNSAYMGLSSAIERAVKAYLDHINVVLSGDGTLNVSFLTQPFEQLSTTSHLMQQALHAVPQVPPNNAPEGPAKQKRKYKQRDPNAPKRPLTAYFRYLQEMRGPLAIELAAAAGGTPQKPGDLSKVATERWNKLSKEEQQPYRDAYQRALKDYEREVQKYKSKTDDGTMSALDFHTEANEDEGDDSSDESSSSSSSEDDSTPPPPKASSEKRHKKRKNGEATAIPGPPAYNGVSYGRNKQTQHLSPDLKRKTDDEGEKKKKKKRKHRSAGNDSDGPRKKDKRRSDAQ</sequence>
<evidence type="ECO:0000313" key="6">
    <source>
        <dbReference type="Proteomes" id="UP000799421"/>
    </source>
</evidence>
<keyword evidence="6" id="KW-1185">Reference proteome</keyword>
<dbReference type="GO" id="GO:0005634">
    <property type="term" value="C:nucleus"/>
    <property type="evidence" value="ECO:0007669"/>
    <property type="project" value="UniProtKB-UniRule"/>
</dbReference>
<organism evidence="5 6">
    <name type="scientific">Piedraia hortae CBS 480.64</name>
    <dbReference type="NCBI Taxonomy" id="1314780"/>
    <lineage>
        <taxon>Eukaryota</taxon>
        <taxon>Fungi</taxon>
        <taxon>Dikarya</taxon>
        <taxon>Ascomycota</taxon>
        <taxon>Pezizomycotina</taxon>
        <taxon>Dothideomycetes</taxon>
        <taxon>Dothideomycetidae</taxon>
        <taxon>Capnodiales</taxon>
        <taxon>Piedraiaceae</taxon>
        <taxon>Piedraia</taxon>
    </lineage>
</organism>
<feature type="compositionally biased region" description="Basic and acidic residues" evidence="3">
    <location>
        <begin position="333"/>
        <end position="346"/>
    </location>
</feature>
<dbReference type="Gene3D" id="1.10.30.10">
    <property type="entry name" value="High mobility group box domain"/>
    <property type="match status" value="1"/>
</dbReference>
<dbReference type="Pfam" id="PF00505">
    <property type="entry name" value="HMG_box"/>
    <property type="match status" value="1"/>
</dbReference>
<evidence type="ECO:0000313" key="5">
    <source>
        <dbReference type="EMBL" id="KAF2858104.1"/>
    </source>
</evidence>
<feature type="region of interest" description="Disordered" evidence="3">
    <location>
        <begin position="120"/>
        <end position="148"/>
    </location>
</feature>
<keyword evidence="1 2" id="KW-0238">DNA-binding</keyword>
<dbReference type="OrthoDB" id="5550281at2759"/>
<dbReference type="PROSITE" id="PS50118">
    <property type="entry name" value="HMG_BOX_2"/>
    <property type="match status" value="1"/>
</dbReference>
<evidence type="ECO:0000256" key="2">
    <source>
        <dbReference type="PROSITE-ProRule" id="PRU00267"/>
    </source>
</evidence>
<gene>
    <name evidence="5" type="ORF">K470DRAFT_266336</name>
</gene>
<feature type="compositionally biased region" description="Acidic residues" evidence="3">
    <location>
        <begin position="238"/>
        <end position="247"/>
    </location>
</feature>
<reference evidence="5" key="1">
    <citation type="journal article" date="2020" name="Stud. Mycol.">
        <title>101 Dothideomycetes genomes: a test case for predicting lifestyles and emergence of pathogens.</title>
        <authorList>
            <person name="Haridas S."/>
            <person name="Albert R."/>
            <person name="Binder M."/>
            <person name="Bloem J."/>
            <person name="Labutti K."/>
            <person name="Salamov A."/>
            <person name="Andreopoulos B."/>
            <person name="Baker S."/>
            <person name="Barry K."/>
            <person name="Bills G."/>
            <person name="Bluhm B."/>
            <person name="Cannon C."/>
            <person name="Castanera R."/>
            <person name="Culley D."/>
            <person name="Daum C."/>
            <person name="Ezra D."/>
            <person name="Gonzalez J."/>
            <person name="Henrissat B."/>
            <person name="Kuo A."/>
            <person name="Liang C."/>
            <person name="Lipzen A."/>
            <person name="Lutzoni F."/>
            <person name="Magnuson J."/>
            <person name="Mondo S."/>
            <person name="Nolan M."/>
            <person name="Ohm R."/>
            <person name="Pangilinan J."/>
            <person name="Park H.-J."/>
            <person name="Ramirez L."/>
            <person name="Alfaro M."/>
            <person name="Sun H."/>
            <person name="Tritt A."/>
            <person name="Yoshinaga Y."/>
            <person name="Zwiers L.-H."/>
            <person name="Turgeon B."/>
            <person name="Goodwin S."/>
            <person name="Spatafora J."/>
            <person name="Crous P."/>
            <person name="Grigoriev I."/>
        </authorList>
    </citation>
    <scope>NUCLEOTIDE SEQUENCE</scope>
    <source>
        <strain evidence="5">CBS 480.64</strain>
    </source>
</reference>
<dbReference type="AlphaFoldDB" id="A0A6A7BS97"/>
<protein>
    <recommendedName>
        <fullName evidence="4">HMG box domain-containing protein</fullName>
    </recommendedName>
</protein>
<feature type="compositionally biased region" description="Basic and acidic residues" evidence="3">
    <location>
        <begin position="305"/>
        <end position="317"/>
    </location>
</feature>
<feature type="compositionally biased region" description="Basic residues" evidence="3">
    <location>
        <begin position="318"/>
        <end position="327"/>
    </location>
</feature>
<evidence type="ECO:0000259" key="4">
    <source>
        <dbReference type="PROSITE" id="PS50118"/>
    </source>
</evidence>
<dbReference type="InterPro" id="IPR009071">
    <property type="entry name" value="HMG_box_dom"/>
</dbReference>
<dbReference type="PANTHER" id="PTHR48112:SF22">
    <property type="entry name" value="MITOCHONDRIAL TRANSCRIPTION FACTOR A, ISOFORM B"/>
    <property type="match status" value="1"/>
</dbReference>
<name>A0A6A7BS97_9PEZI</name>
<dbReference type="GO" id="GO:0003677">
    <property type="term" value="F:DNA binding"/>
    <property type="evidence" value="ECO:0007669"/>
    <property type="project" value="UniProtKB-UniRule"/>
</dbReference>
<evidence type="ECO:0000256" key="3">
    <source>
        <dbReference type="SAM" id="MobiDB-lite"/>
    </source>
</evidence>
<proteinExistence type="predicted"/>
<dbReference type="InterPro" id="IPR050342">
    <property type="entry name" value="HMGB"/>
</dbReference>
<feature type="region of interest" description="Disordered" evidence="3">
    <location>
        <begin position="219"/>
        <end position="346"/>
    </location>
</feature>
<dbReference type="Proteomes" id="UP000799421">
    <property type="component" value="Unassembled WGS sequence"/>
</dbReference>
<dbReference type="SUPFAM" id="SSF47095">
    <property type="entry name" value="HMG-box"/>
    <property type="match status" value="1"/>
</dbReference>
<evidence type="ECO:0000256" key="1">
    <source>
        <dbReference type="ARBA" id="ARBA00023125"/>
    </source>
</evidence>
<dbReference type="SMART" id="SM00398">
    <property type="entry name" value="HMG"/>
    <property type="match status" value="1"/>
</dbReference>
<feature type="domain" description="HMG box" evidence="4">
    <location>
        <begin position="146"/>
        <end position="220"/>
    </location>
</feature>
<keyword evidence="2" id="KW-0539">Nucleus</keyword>
<dbReference type="EMBL" id="MU006018">
    <property type="protein sequence ID" value="KAF2858104.1"/>
    <property type="molecule type" value="Genomic_DNA"/>
</dbReference>